<dbReference type="GO" id="GO:0008441">
    <property type="term" value="F:3'(2'),5'-bisphosphate nucleotidase activity"/>
    <property type="evidence" value="ECO:0007669"/>
    <property type="project" value="UniProtKB-EC"/>
</dbReference>
<comment type="caution">
    <text evidence="3">The sequence shown here is derived from an EMBL/GenBank/DDBJ whole genome shotgun (WGS) entry which is preliminary data.</text>
</comment>
<dbReference type="Proteomes" id="UP001180840">
    <property type="component" value="Unassembled WGS sequence"/>
</dbReference>
<evidence type="ECO:0000313" key="3">
    <source>
        <dbReference type="EMBL" id="MDR7329559.1"/>
    </source>
</evidence>
<dbReference type="EMBL" id="JAVDXZ010000001">
    <property type="protein sequence ID" value="MDR7329559.1"/>
    <property type="molecule type" value="Genomic_DNA"/>
</dbReference>
<reference evidence="3" key="1">
    <citation type="submission" date="2023-07" db="EMBL/GenBank/DDBJ databases">
        <title>Sequencing the genomes of 1000 actinobacteria strains.</title>
        <authorList>
            <person name="Klenk H.-P."/>
        </authorList>
    </citation>
    <scope>NUCLEOTIDE SEQUENCE</scope>
    <source>
        <strain evidence="3">DSM 107476</strain>
    </source>
</reference>
<dbReference type="PANTHER" id="PTHR47618">
    <property type="entry name" value="BIFUNCTIONAL OLIGORIBONUCLEASE AND PAP PHOSPHATASE NRNA"/>
    <property type="match status" value="1"/>
</dbReference>
<feature type="domain" description="DHHA1" evidence="2">
    <location>
        <begin position="246"/>
        <end position="322"/>
    </location>
</feature>
<dbReference type="InterPro" id="IPR038763">
    <property type="entry name" value="DHH_sf"/>
</dbReference>
<accession>A0ABU1ZXA0</accession>
<evidence type="ECO:0000313" key="4">
    <source>
        <dbReference type="Proteomes" id="UP001180840"/>
    </source>
</evidence>
<dbReference type="InterPro" id="IPR003156">
    <property type="entry name" value="DHHA1_dom"/>
</dbReference>
<dbReference type="EC" id="3.1.3.7" evidence="3"/>
<dbReference type="Pfam" id="PF02272">
    <property type="entry name" value="DHHA1"/>
    <property type="match status" value="1"/>
</dbReference>
<keyword evidence="4" id="KW-1185">Reference proteome</keyword>
<evidence type="ECO:0000259" key="1">
    <source>
        <dbReference type="Pfam" id="PF01368"/>
    </source>
</evidence>
<sequence>MTVSPASDEAAYRRAAEMLTAADAIAVVGHLRPDADAIGSVMALTLAMRQLGKTVTPMIGQPYPVAPNLLTIPGAGEILLGEEIPDVDLVVTVDCGSIDRTGVLTDEVAAYRDRLLVIDHHVSNPGYGAHNLVDVRESTTSVLRELFHYLGVELDESIAHALYAGLVTDTGSFRWGSPAMHTLAAELMDYGIDIREIAEELLDKTSPADLSMIGRALANIRLLPAGERTVAVIMASHKDIRTHSGAAVERLIDFVRSLDGCDVGVVFKEQYDGGWATSLRSTAINVADLARSLGGGGHAEAAGYTVYGEAEDVVNQLLESVAEIRGEAGES</sequence>
<proteinExistence type="predicted"/>
<dbReference type="Pfam" id="PF01368">
    <property type="entry name" value="DHH"/>
    <property type="match status" value="1"/>
</dbReference>
<dbReference type="PANTHER" id="PTHR47618:SF1">
    <property type="entry name" value="BIFUNCTIONAL OLIGORIBONUCLEASE AND PAP PHOSPHATASE NRNA"/>
    <property type="match status" value="1"/>
</dbReference>
<dbReference type="Gene3D" id="3.10.310.30">
    <property type="match status" value="1"/>
</dbReference>
<dbReference type="Gene3D" id="3.90.1640.10">
    <property type="entry name" value="inorganic pyrophosphatase (n-terminal core)"/>
    <property type="match status" value="1"/>
</dbReference>
<name>A0ABU1ZXA0_9CORY</name>
<dbReference type="RefSeq" id="WP_310169200.1">
    <property type="nucleotide sequence ID" value="NZ_CP047654.1"/>
</dbReference>
<keyword evidence="3" id="KW-0378">Hydrolase</keyword>
<feature type="domain" description="DDH" evidence="1">
    <location>
        <begin position="25"/>
        <end position="165"/>
    </location>
</feature>
<gene>
    <name evidence="3" type="ORF">J2S39_001235</name>
</gene>
<evidence type="ECO:0000259" key="2">
    <source>
        <dbReference type="Pfam" id="PF02272"/>
    </source>
</evidence>
<dbReference type="SUPFAM" id="SSF64182">
    <property type="entry name" value="DHH phosphoesterases"/>
    <property type="match status" value="1"/>
</dbReference>
<dbReference type="InterPro" id="IPR001667">
    <property type="entry name" value="DDH_dom"/>
</dbReference>
<dbReference type="InterPro" id="IPR051319">
    <property type="entry name" value="Oligoribo/pAp-PDE_c-di-AMP_PDE"/>
</dbReference>
<protein>
    <submittedName>
        <fullName evidence="3">Phosphoesterase RecJ-like protein</fullName>
        <ecNumber evidence="3">3.1.13.3</ecNumber>
        <ecNumber evidence="3">3.1.3.7</ecNumber>
    </submittedName>
</protein>
<organism evidence="3 4">
    <name type="scientific">Corynebacterium guangdongense</name>
    <dbReference type="NCBI Taxonomy" id="1783348"/>
    <lineage>
        <taxon>Bacteria</taxon>
        <taxon>Bacillati</taxon>
        <taxon>Actinomycetota</taxon>
        <taxon>Actinomycetes</taxon>
        <taxon>Mycobacteriales</taxon>
        <taxon>Corynebacteriaceae</taxon>
        <taxon>Corynebacterium</taxon>
    </lineage>
</organism>
<dbReference type="EC" id="3.1.13.3" evidence="3"/>